<dbReference type="InterPro" id="IPR016147">
    <property type="entry name" value="Pili_assmbl_chaperone_N"/>
</dbReference>
<dbReference type="Gene3D" id="2.60.40.10">
    <property type="entry name" value="Immunoglobulins"/>
    <property type="match status" value="1"/>
</dbReference>
<accession>A0ABV4NL02</accession>
<dbReference type="Pfam" id="PF00345">
    <property type="entry name" value="PapD_N"/>
    <property type="match status" value="1"/>
</dbReference>
<protein>
    <submittedName>
        <fullName evidence="3">Molecular chaperone</fullName>
    </submittedName>
</protein>
<dbReference type="InterPro" id="IPR008962">
    <property type="entry name" value="PapD-like_sf"/>
</dbReference>
<comment type="caution">
    <text evidence="3">The sequence shown here is derived from an EMBL/GenBank/DDBJ whole genome shotgun (WGS) entry which is preliminary data.</text>
</comment>
<keyword evidence="1" id="KW-0732">Signal</keyword>
<feature type="signal peptide" evidence="1">
    <location>
        <begin position="1"/>
        <end position="18"/>
    </location>
</feature>
<evidence type="ECO:0000259" key="2">
    <source>
        <dbReference type="Pfam" id="PF00345"/>
    </source>
</evidence>
<reference evidence="3 4" key="1">
    <citation type="submission" date="2024-08" db="EMBL/GenBank/DDBJ databases">
        <authorList>
            <person name="Ishaq N."/>
        </authorList>
    </citation>
    <scope>NUCLEOTIDE SEQUENCE [LARGE SCALE GENOMIC DNA]</scope>
    <source>
        <strain evidence="3 4">JCM 30400</strain>
    </source>
</reference>
<evidence type="ECO:0000313" key="4">
    <source>
        <dbReference type="Proteomes" id="UP001569414"/>
    </source>
</evidence>
<feature type="chain" id="PRO_5047498476" evidence="1">
    <location>
        <begin position="19"/>
        <end position="227"/>
    </location>
</feature>
<dbReference type="Proteomes" id="UP001569414">
    <property type="component" value="Unassembled WGS sequence"/>
</dbReference>
<dbReference type="EMBL" id="JBGMEL010000005">
    <property type="protein sequence ID" value="MFA0790163.1"/>
    <property type="molecule type" value="Genomic_DNA"/>
</dbReference>
<keyword evidence="4" id="KW-1185">Reference proteome</keyword>
<proteinExistence type="predicted"/>
<dbReference type="SUPFAM" id="SSF49354">
    <property type="entry name" value="PapD-like"/>
    <property type="match status" value="1"/>
</dbReference>
<evidence type="ECO:0000256" key="1">
    <source>
        <dbReference type="SAM" id="SignalP"/>
    </source>
</evidence>
<organism evidence="3 4">
    <name type="scientific">Microbulbifer echini</name>
    <dbReference type="NCBI Taxonomy" id="1529067"/>
    <lineage>
        <taxon>Bacteria</taxon>
        <taxon>Pseudomonadati</taxon>
        <taxon>Pseudomonadota</taxon>
        <taxon>Gammaproteobacteria</taxon>
        <taxon>Cellvibrionales</taxon>
        <taxon>Microbulbiferaceae</taxon>
        <taxon>Microbulbifer</taxon>
    </lineage>
</organism>
<evidence type="ECO:0000313" key="3">
    <source>
        <dbReference type="EMBL" id="MFA0790163.1"/>
    </source>
</evidence>
<name>A0ABV4NL02_9GAMM</name>
<dbReference type="InterPro" id="IPR013783">
    <property type="entry name" value="Ig-like_fold"/>
</dbReference>
<sequence length="227" mass="25627">MKKLFIVFILLVVQPAMAAMSVDKIVLYLEDGPSSRDDIVVSNPDEEPLYVKTEIFRVDNPGRENEERIRVINPDEFKLLVSPAKAVLSPGERKRFRFMALDRNLDEEKVYRVTFRPVVGEIKAEQTALKILVAYQALVFVQPEDGAYKVGLLEDGGTYHLTNKGNINVEVVEVRHCFSETECEKIETSGRLYAGTSIEVADVPAKGELEVLLRGQKSERIRFPLEG</sequence>
<gene>
    <name evidence="3" type="ORF">ACCI51_06365</name>
</gene>
<feature type="domain" description="Pili assembly chaperone N-terminal" evidence="2">
    <location>
        <begin position="33"/>
        <end position="144"/>
    </location>
</feature>
<dbReference type="RefSeq" id="WP_371843002.1">
    <property type="nucleotide sequence ID" value="NZ_JBGMEL010000005.1"/>
</dbReference>